<comment type="caution">
    <text evidence="1">The sequence shown here is derived from an EMBL/GenBank/DDBJ whole genome shotgun (WGS) entry which is preliminary data.</text>
</comment>
<dbReference type="EMBL" id="ACEN01000093">
    <property type="protein sequence ID" value="EEG33002.1"/>
    <property type="molecule type" value="Genomic_DNA"/>
</dbReference>
<evidence type="ECO:0000313" key="2">
    <source>
        <dbReference type="Proteomes" id="UP000004457"/>
    </source>
</evidence>
<gene>
    <name evidence="1" type="ORF">NEIFLAOT_01958</name>
</gene>
<evidence type="ECO:0000313" key="1">
    <source>
        <dbReference type="EMBL" id="EEG33002.1"/>
    </source>
</evidence>
<protein>
    <submittedName>
        <fullName evidence="1">Uncharacterized protein</fullName>
    </submittedName>
</protein>
<accession>C0EPR8</accession>
<dbReference type="AlphaFoldDB" id="C0EPR8"/>
<organism evidence="1 2">
    <name type="scientific">Neisseria flavescens NRL30031/H210</name>
    <dbReference type="NCBI Taxonomy" id="546264"/>
    <lineage>
        <taxon>Bacteria</taxon>
        <taxon>Pseudomonadati</taxon>
        <taxon>Pseudomonadota</taxon>
        <taxon>Betaproteobacteria</taxon>
        <taxon>Neisseriales</taxon>
        <taxon>Neisseriaceae</taxon>
        <taxon>Neisseria</taxon>
    </lineage>
</organism>
<keyword evidence="2" id="KW-1185">Reference proteome</keyword>
<reference evidence="1 2" key="1">
    <citation type="submission" date="2009-01" db="EMBL/GenBank/DDBJ databases">
        <authorList>
            <person name="Fulton L."/>
            <person name="Clifton S."/>
            <person name="Chinwalla A.T."/>
            <person name="Mitreva M."/>
            <person name="Sodergren E."/>
            <person name="Weinstock G."/>
            <person name="Clifton S."/>
            <person name="Dooling D.J."/>
            <person name="Fulton B."/>
            <person name="Minx P."/>
            <person name="Pepin K.H."/>
            <person name="Johnson M."/>
            <person name="Bhonagiri V."/>
            <person name="Nash W.E."/>
            <person name="Mardis E.R."/>
            <person name="Wilson R.K."/>
        </authorList>
    </citation>
    <scope>NUCLEOTIDE SEQUENCE [LARGE SCALE GENOMIC DNA]</scope>
    <source>
        <strain evidence="1 2">NRL30031/H210</strain>
    </source>
</reference>
<name>C0EPR8_NEIFL</name>
<sequence length="105" mass="11655">MGFRRPFVFLSVASSHELPYNSRFTLMGVAIRRNAETVVNIIGLCGRGSGIFSALSEDRQDVSVVHTLAGGMHNAFCLPAFRLSILNHGSFFLLDAGRCHCRNWR</sequence>
<dbReference type="Proteomes" id="UP000004457">
    <property type="component" value="Unassembled WGS sequence"/>
</dbReference>
<proteinExistence type="predicted"/>